<protein>
    <submittedName>
        <fullName evidence="1">Uncharacterized protein</fullName>
    </submittedName>
</protein>
<sequence>MSTSPIKLPKITDDDLSILHYNPNTSDVIEWIHDYARQAIAQTAPAVAGEAIPTYTTGHCEYNKQPGGCQQHNLHCGWPACDQRALAAKKG</sequence>
<reference evidence="1 2" key="1">
    <citation type="journal article" date="2007" name="PLoS Genet.">
        <title>A tale of two oxidation states: bacterial colonization of arsenic-rich environments.</title>
        <authorList>
            <person name="Muller D."/>
            <person name="Medigue C."/>
            <person name="Koechler S."/>
            <person name="Barbe V."/>
            <person name="Barakat M."/>
            <person name="Talla E."/>
            <person name="Bonnefoy V."/>
            <person name="Krin E."/>
            <person name="Arsene-Ploetze F."/>
            <person name="Carapito C."/>
            <person name="Chandler M."/>
            <person name="Cournoyer B."/>
            <person name="Cruveiller S."/>
            <person name="Dossat C."/>
            <person name="Duval S."/>
            <person name="Heymann M."/>
            <person name="Leize E."/>
            <person name="Lieutaud A."/>
            <person name="Lievremont D."/>
            <person name="Makita Y."/>
            <person name="Mangenot S."/>
            <person name="Nitschke W."/>
            <person name="Ortet P."/>
            <person name="Perdrial N."/>
            <person name="Schoepp B."/>
            <person name="Siguier N."/>
            <person name="Simeonova D.D."/>
            <person name="Rouy Z."/>
            <person name="Segurens B."/>
            <person name="Turlin E."/>
            <person name="Vallenet D."/>
            <person name="Van Dorsselaer A."/>
            <person name="Weiss S."/>
            <person name="Weissenbach J."/>
            <person name="Lett M.C."/>
            <person name="Danchin A."/>
            <person name="Bertin P.N."/>
        </authorList>
    </citation>
    <scope>NUCLEOTIDE SEQUENCE [LARGE SCALE GENOMIC DNA]</scope>
    <source>
        <strain evidence="2">ULPAs1</strain>
    </source>
</reference>
<gene>
    <name evidence="1" type="ordered locus">HEAR2312</name>
</gene>
<name>A4G7F6_HERAR</name>
<dbReference type="AlphaFoldDB" id="A4G7F6"/>
<accession>A4G7F6</accession>
<dbReference type="OrthoDB" id="8994871at2"/>
<evidence type="ECO:0000313" key="1">
    <source>
        <dbReference type="EMBL" id="CAL62443.1"/>
    </source>
</evidence>
<proteinExistence type="predicted"/>
<dbReference type="EMBL" id="CU207211">
    <property type="protein sequence ID" value="CAL62443.1"/>
    <property type="molecule type" value="Genomic_DNA"/>
</dbReference>
<keyword evidence="2" id="KW-1185">Reference proteome</keyword>
<evidence type="ECO:0000313" key="2">
    <source>
        <dbReference type="Proteomes" id="UP000006697"/>
    </source>
</evidence>
<dbReference type="STRING" id="204773.HEAR2312"/>
<dbReference type="KEGG" id="har:HEAR2312"/>
<organism evidence="1 2">
    <name type="scientific">Herminiimonas arsenicoxydans</name>
    <dbReference type="NCBI Taxonomy" id="204773"/>
    <lineage>
        <taxon>Bacteria</taxon>
        <taxon>Pseudomonadati</taxon>
        <taxon>Pseudomonadota</taxon>
        <taxon>Betaproteobacteria</taxon>
        <taxon>Burkholderiales</taxon>
        <taxon>Oxalobacteraceae</taxon>
        <taxon>Herminiimonas</taxon>
    </lineage>
</organism>
<dbReference type="HOGENOM" id="CLU_2422925_0_0_4"/>
<dbReference type="Proteomes" id="UP000006697">
    <property type="component" value="Chromosome"/>
</dbReference>